<gene>
    <name evidence="6" type="ORF">TPAB3V08_LOCUS7746</name>
</gene>
<evidence type="ECO:0000256" key="2">
    <source>
        <dbReference type="ARBA" id="ARBA00010131"/>
    </source>
</evidence>
<comment type="subcellular location">
    <subcellularLocation>
        <location evidence="1">Membrane</location>
    </subcellularLocation>
</comment>
<comment type="caution">
    <text evidence="6">The sequence shown here is derived from an EMBL/GenBank/DDBJ whole genome shotgun (WGS) entry which is preliminary data.</text>
</comment>
<dbReference type="PANTHER" id="PTHR33966">
    <property type="entry name" value="PROTEIN ODR-4 HOMOLOG"/>
    <property type="match status" value="1"/>
</dbReference>
<evidence type="ECO:0000256" key="4">
    <source>
        <dbReference type="ARBA" id="ARBA00022989"/>
    </source>
</evidence>
<keyword evidence="3" id="KW-0812">Transmembrane</keyword>
<reference evidence="6" key="1">
    <citation type="submission" date="2021-03" db="EMBL/GenBank/DDBJ databases">
        <authorList>
            <person name="Tran Van P."/>
        </authorList>
    </citation>
    <scope>NUCLEOTIDE SEQUENCE</scope>
</reference>
<dbReference type="Proteomes" id="UP001153148">
    <property type="component" value="Unassembled WGS sequence"/>
</dbReference>
<evidence type="ECO:0000256" key="3">
    <source>
        <dbReference type="ARBA" id="ARBA00022692"/>
    </source>
</evidence>
<dbReference type="InterPro" id="IPR029454">
    <property type="entry name" value="ODR-4-like"/>
</dbReference>
<sequence>MKDTSPSLIIGQATDKHYFVIHLARTPSSLSPKSKYNSIMALLQGKFDSAGVNPFKNVFVIPENSIVDHARLVTRMLPGGMRVLGVFLVGKINMVLAMKHHLMSLLKSVNRDVMKSFCLINGRLWEDCETLCKVAEVKRSKCDQERHWACNQMAVVLVLPCDHEQQEEVEITPCSSGLCIKGNLGSSVFMHDKTTVCEVVTAIKQDIVRSLASRFEIYCDYFLEQKGFSQEYTVLHNPPKRVFIPLPGSVVTFSDYLFPEDRQAETFISFHKVLDVNVESEGIVDFEDNAHVSIEVNVSNTNIVVNENERMSTVSGVDMDIFVGLSSTPAHNVEIATVRGGRVTRDSTERIVLRVLAPAHHSPLRD</sequence>
<evidence type="ECO:0000256" key="1">
    <source>
        <dbReference type="ARBA" id="ARBA00004370"/>
    </source>
</evidence>
<dbReference type="Pfam" id="PF14778">
    <property type="entry name" value="ODR4-like"/>
    <property type="match status" value="2"/>
</dbReference>
<keyword evidence="4" id="KW-1133">Transmembrane helix</keyword>
<keyword evidence="5" id="KW-0472">Membrane</keyword>
<proteinExistence type="inferred from homology"/>
<evidence type="ECO:0000313" key="6">
    <source>
        <dbReference type="EMBL" id="CAG2060790.1"/>
    </source>
</evidence>
<name>A0ABN7NZ57_TIMPD</name>
<comment type="similarity">
    <text evidence="2">Belongs to the ODR-4 family.</text>
</comment>
<keyword evidence="7" id="KW-1185">Reference proteome</keyword>
<accession>A0ABN7NZ57</accession>
<dbReference type="PANTHER" id="PTHR33966:SF1">
    <property type="entry name" value="PROTEIN ODR-4 HOMOLOG"/>
    <property type="match status" value="1"/>
</dbReference>
<evidence type="ECO:0000256" key="5">
    <source>
        <dbReference type="ARBA" id="ARBA00023136"/>
    </source>
</evidence>
<evidence type="ECO:0000313" key="7">
    <source>
        <dbReference type="Proteomes" id="UP001153148"/>
    </source>
</evidence>
<protein>
    <submittedName>
        <fullName evidence="6">Uncharacterized protein</fullName>
    </submittedName>
</protein>
<dbReference type="EMBL" id="CAJPIN010013586">
    <property type="protein sequence ID" value="CAG2060790.1"/>
    <property type="molecule type" value="Genomic_DNA"/>
</dbReference>
<organism evidence="6 7">
    <name type="scientific">Timema podura</name>
    <name type="common">Walking stick</name>
    <dbReference type="NCBI Taxonomy" id="61482"/>
    <lineage>
        <taxon>Eukaryota</taxon>
        <taxon>Metazoa</taxon>
        <taxon>Ecdysozoa</taxon>
        <taxon>Arthropoda</taxon>
        <taxon>Hexapoda</taxon>
        <taxon>Insecta</taxon>
        <taxon>Pterygota</taxon>
        <taxon>Neoptera</taxon>
        <taxon>Polyneoptera</taxon>
        <taxon>Phasmatodea</taxon>
        <taxon>Timematodea</taxon>
        <taxon>Timematoidea</taxon>
        <taxon>Timematidae</taxon>
        <taxon>Timema</taxon>
    </lineage>
</organism>